<dbReference type="EMBL" id="GEZM01009629">
    <property type="protein sequence ID" value="JAV94446.1"/>
    <property type="molecule type" value="Transcribed_RNA"/>
</dbReference>
<dbReference type="GeneID" id="116176215"/>
<dbReference type="PANTHER" id="PTHR31025:SF9">
    <property type="entry name" value="SI:DKEY-286J15.1"/>
    <property type="match status" value="1"/>
</dbReference>
<reference evidence="1" key="1">
    <citation type="journal article" date="2016" name="Sci. Rep.">
        <title>Molecular characterization of firefly nuptial gifts: a multi-omics approach sheds light on postcopulatory sexual selection.</title>
        <authorList>
            <person name="Al-Wathiqui N."/>
            <person name="Fallon T.R."/>
            <person name="South A."/>
            <person name="Weng J.K."/>
            <person name="Lewis S.M."/>
        </authorList>
    </citation>
    <scope>NUCLEOTIDE SEQUENCE</scope>
</reference>
<dbReference type="AlphaFoldDB" id="A0A1Y1N931"/>
<protein>
    <recommendedName>
        <fullName evidence="2">SAM domain-containing protein</fullName>
    </recommendedName>
</protein>
<dbReference type="RefSeq" id="XP_031350557.1">
    <property type="nucleotide sequence ID" value="XM_031494697.1"/>
</dbReference>
<dbReference type="EMBL" id="GEZM01009624">
    <property type="protein sequence ID" value="JAV94454.1"/>
    <property type="molecule type" value="Transcribed_RNA"/>
</dbReference>
<evidence type="ECO:0000313" key="1">
    <source>
        <dbReference type="EMBL" id="JAV94454.1"/>
    </source>
</evidence>
<sequence>MDYKKLLEAWGMSNYIEAFEDDGIDDESFPILDSETIAKLFPKSGPRLIFKKKYNEMFPTPATSKSFEVESSDLYNCSTPASVSTYTTNESIITDLDVSFVPDQELLDVIENIGNKVSEKRKIDDPLDNTPSCSKKQQTGLGDIDSVFPEGLERVLQKYTDGKLVLLNRNKLTNDLRQKLVKVAVNELFANKGSDIRGSTFMRIAEEITILFPNEKSETYYIPYIVTEKKKRGVGPKGKLWSRYTNVRTALRNANAFKENENPNKPSEQSQSPNKELQLEFLKTATEPYLKILANWQETYSLRRKLYLNSNLETIFTDFPCLRLSSGIELIETDFNQKFPDKIDIIYTTWPKVMNAINKEAAERNISIAEVADPSLKALITLPFLFQPVTLKKNRKGVSWRPTRVEVQESFFMRISNFDELQEKRSSRRQKLSTYGISDQPYACVAGNLEAVNNFYIVVVNDVVYKVDSSIRALELLFKLYHALDVEYPAESEHIWLFIQEIVFNIKSSKSSPATTALITDVQYHM</sequence>
<dbReference type="PANTHER" id="PTHR31025">
    <property type="entry name" value="SI:CH211-196P9.1-RELATED"/>
    <property type="match status" value="1"/>
</dbReference>
<proteinExistence type="predicted"/>
<accession>A0A1Y1N931</accession>
<evidence type="ECO:0008006" key="2">
    <source>
        <dbReference type="Google" id="ProtNLM"/>
    </source>
</evidence>
<name>A0A1Y1N931_PHOPY</name>
<organism evidence="1">
    <name type="scientific">Photinus pyralis</name>
    <name type="common">Common eastern firefly</name>
    <name type="synonym">Lampyris pyralis</name>
    <dbReference type="NCBI Taxonomy" id="7054"/>
    <lineage>
        <taxon>Eukaryota</taxon>
        <taxon>Metazoa</taxon>
        <taxon>Ecdysozoa</taxon>
        <taxon>Arthropoda</taxon>
        <taxon>Hexapoda</taxon>
        <taxon>Insecta</taxon>
        <taxon>Pterygota</taxon>
        <taxon>Neoptera</taxon>
        <taxon>Endopterygota</taxon>
        <taxon>Coleoptera</taxon>
        <taxon>Polyphaga</taxon>
        <taxon>Elateriformia</taxon>
        <taxon>Elateroidea</taxon>
        <taxon>Lampyridae</taxon>
        <taxon>Lampyrinae</taxon>
        <taxon>Photinus</taxon>
    </lineage>
</organism>
<dbReference type="KEGG" id="ppyr:116176215"/>
<dbReference type="OrthoDB" id="6819336at2759"/>